<organism evidence="1 2">
    <name type="scientific">Streptomyces lancefieldiae</name>
    <dbReference type="NCBI Taxonomy" id="3075520"/>
    <lineage>
        <taxon>Bacteria</taxon>
        <taxon>Bacillati</taxon>
        <taxon>Actinomycetota</taxon>
        <taxon>Actinomycetes</taxon>
        <taxon>Kitasatosporales</taxon>
        <taxon>Streptomycetaceae</taxon>
        <taxon>Streptomyces</taxon>
    </lineage>
</organism>
<reference evidence="1" key="1">
    <citation type="submission" date="2024-05" db="EMBL/GenBank/DDBJ databases">
        <title>30 novel species of actinomycetes from the DSMZ collection.</title>
        <authorList>
            <person name="Nouioui I."/>
        </authorList>
    </citation>
    <scope>NUCLEOTIDE SEQUENCE</scope>
    <source>
        <strain evidence="1">DSM 40712</strain>
    </source>
</reference>
<sequence>MATQTRTDTFAALRDCFAADLAALIGDQAPRGTTPNAFIDLVEEVRDVLATSSIGTWREASEELDRAVGHLTDALTSTDGDQASLLAWARTHLRDAVTTAS</sequence>
<dbReference type="Proteomes" id="UP001180724">
    <property type="component" value="Unassembled WGS sequence"/>
</dbReference>
<comment type="caution">
    <text evidence="1">The sequence shown here is derived from an EMBL/GenBank/DDBJ whole genome shotgun (WGS) entry which is preliminary data.</text>
</comment>
<accession>A0ABU3AW58</accession>
<gene>
    <name evidence="1" type="ORF">RM812_30090</name>
</gene>
<proteinExistence type="predicted"/>
<evidence type="ECO:0000313" key="1">
    <source>
        <dbReference type="EMBL" id="MDT0614427.1"/>
    </source>
</evidence>
<dbReference type="EMBL" id="JAVRFH010000040">
    <property type="protein sequence ID" value="MDT0614427.1"/>
    <property type="molecule type" value="Genomic_DNA"/>
</dbReference>
<name>A0ABU3AW58_9ACTN</name>
<protein>
    <submittedName>
        <fullName evidence="1">Uncharacterized protein</fullName>
    </submittedName>
</protein>
<keyword evidence="2" id="KW-1185">Reference proteome</keyword>
<dbReference type="RefSeq" id="WP_311579271.1">
    <property type="nucleotide sequence ID" value="NZ_JAVRFH010000040.1"/>
</dbReference>
<evidence type="ECO:0000313" key="2">
    <source>
        <dbReference type="Proteomes" id="UP001180724"/>
    </source>
</evidence>